<dbReference type="EMBL" id="ADBL01002442">
    <property type="status" value="NOT_ANNOTATED_CDS"/>
    <property type="molecule type" value="Genomic_DNA"/>
</dbReference>
<dbReference type="PANTHER" id="PTHR10801">
    <property type="entry name" value="24-DEHYDROCHOLESTEROL REDUCTASE"/>
    <property type="match status" value="1"/>
</dbReference>
<keyword evidence="5" id="KW-0560">Oxidoreductase</keyword>
<reference evidence="10" key="5">
    <citation type="submission" date="2015-06" db="UniProtKB">
        <authorList>
            <consortium name="EnsemblFungi"/>
        </authorList>
    </citation>
    <scope>IDENTIFICATION</scope>
    <source>
        <strain evidence="10">ATCC 64411</strain>
    </source>
</reference>
<dbReference type="GO" id="GO:0005737">
    <property type="term" value="C:cytoplasm"/>
    <property type="evidence" value="ECO:0007669"/>
    <property type="project" value="TreeGrafter"/>
</dbReference>
<gene>
    <name evidence="9" type="ORF">MAPG_09552</name>
</gene>
<dbReference type="SUPFAM" id="SSF56176">
    <property type="entry name" value="FAD-binding/transporter-associated domain-like"/>
    <property type="match status" value="1"/>
</dbReference>
<evidence type="ECO:0000259" key="8">
    <source>
        <dbReference type="PROSITE" id="PS51387"/>
    </source>
</evidence>
<dbReference type="GO" id="GO:0016020">
    <property type="term" value="C:membrane"/>
    <property type="evidence" value="ECO:0007669"/>
    <property type="project" value="UniProtKB-SubCell"/>
</dbReference>
<reference evidence="11" key="1">
    <citation type="submission" date="2010-05" db="EMBL/GenBank/DDBJ databases">
        <title>The genome sequence of Magnaporthe poae strain ATCC 64411.</title>
        <authorList>
            <person name="Ma L.-J."/>
            <person name="Dead R."/>
            <person name="Young S."/>
            <person name="Zeng Q."/>
            <person name="Koehrsen M."/>
            <person name="Alvarado L."/>
            <person name="Berlin A."/>
            <person name="Chapman S.B."/>
            <person name="Chen Z."/>
            <person name="Freedman E."/>
            <person name="Gellesch M."/>
            <person name="Goldberg J."/>
            <person name="Griggs A."/>
            <person name="Gujja S."/>
            <person name="Heilman E.R."/>
            <person name="Heiman D."/>
            <person name="Hepburn T."/>
            <person name="Howarth C."/>
            <person name="Jen D."/>
            <person name="Larson L."/>
            <person name="Mehta T."/>
            <person name="Neiman D."/>
            <person name="Pearson M."/>
            <person name="Roberts A."/>
            <person name="Saif S."/>
            <person name="Shea T."/>
            <person name="Shenoy N."/>
            <person name="Sisk P."/>
            <person name="Stolte C."/>
            <person name="Sykes S."/>
            <person name="Walk T."/>
            <person name="White J."/>
            <person name="Yandava C."/>
            <person name="Haas B."/>
            <person name="Nusbaum C."/>
            <person name="Birren B."/>
        </authorList>
    </citation>
    <scope>NUCLEOTIDE SEQUENCE [LARGE SCALE GENOMIC DNA]</scope>
    <source>
        <strain evidence="11">ATCC 64411 / 73-15</strain>
    </source>
</reference>
<dbReference type="GO" id="GO:0071949">
    <property type="term" value="F:FAD binding"/>
    <property type="evidence" value="ECO:0007669"/>
    <property type="project" value="InterPro"/>
</dbReference>
<organism evidence="10 11">
    <name type="scientific">Magnaporthiopsis poae (strain ATCC 64411 / 73-15)</name>
    <name type="common">Kentucky bluegrass fungus</name>
    <name type="synonym">Magnaporthe poae</name>
    <dbReference type="NCBI Taxonomy" id="644358"/>
    <lineage>
        <taxon>Eukaryota</taxon>
        <taxon>Fungi</taxon>
        <taxon>Dikarya</taxon>
        <taxon>Ascomycota</taxon>
        <taxon>Pezizomycotina</taxon>
        <taxon>Sordariomycetes</taxon>
        <taxon>Sordariomycetidae</taxon>
        <taxon>Magnaporthales</taxon>
        <taxon>Magnaporthaceae</taxon>
        <taxon>Magnaporthiopsis</taxon>
    </lineage>
</organism>
<dbReference type="OMA" id="LWICPLR"/>
<dbReference type="InterPro" id="IPR040165">
    <property type="entry name" value="Diminuto-like"/>
</dbReference>
<feature type="compositionally biased region" description="Basic and acidic residues" evidence="7">
    <location>
        <begin position="36"/>
        <end position="47"/>
    </location>
</feature>
<reference evidence="9" key="3">
    <citation type="submission" date="2011-03" db="EMBL/GenBank/DDBJ databases">
        <title>Annotation of Magnaporthe poae ATCC 64411.</title>
        <authorList>
            <person name="Ma L.-J."/>
            <person name="Dead R."/>
            <person name="Young S.K."/>
            <person name="Zeng Q."/>
            <person name="Gargeya S."/>
            <person name="Fitzgerald M."/>
            <person name="Haas B."/>
            <person name="Abouelleil A."/>
            <person name="Alvarado L."/>
            <person name="Arachchi H.M."/>
            <person name="Berlin A."/>
            <person name="Brown A."/>
            <person name="Chapman S.B."/>
            <person name="Chen Z."/>
            <person name="Dunbar C."/>
            <person name="Freedman E."/>
            <person name="Gearin G."/>
            <person name="Gellesch M."/>
            <person name="Goldberg J."/>
            <person name="Griggs A."/>
            <person name="Gujja S."/>
            <person name="Heiman D."/>
            <person name="Howarth C."/>
            <person name="Larson L."/>
            <person name="Lui A."/>
            <person name="MacDonald P.J.P."/>
            <person name="Mehta T."/>
            <person name="Montmayeur A."/>
            <person name="Murphy C."/>
            <person name="Neiman D."/>
            <person name="Pearson M."/>
            <person name="Priest M."/>
            <person name="Roberts A."/>
            <person name="Saif S."/>
            <person name="Shea T."/>
            <person name="Shenoy N."/>
            <person name="Sisk P."/>
            <person name="Stolte C."/>
            <person name="Sykes S."/>
            <person name="Yandava C."/>
            <person name="Wortman J."/>
            <person name="Nusbaum C."/>
            <person name="Birren B."/>
        </authorList>
    </citation>
    <scope>NUCLEOTIDE SEQUENCE</scope>
    <source>
        <strain evidence="9">ATCC 64411</strain>
    </source>
</reference>
<protein>
    <recommendedName>
        <fullName evidence="2">Delta(24)-sterol reductase</fullName>
        <ecNumber evidence="2">1.3.1.72</ecNumber>
    </recommendedName>
</protein>
<reference evidence="10" key="4">
    <citation type="journal article" date="2015" name="G3 (Bethesda)">
        <title>Genome sequences of three phytopathogenic species of the Magnaporthaceae family of fungi.</title>
        <authorList>
            <person name="Okagaki L.H."/>
            <person name="Nunes C.C."/>
            <person name="Sailsbery J."/>
            <person name="Clay B."/>
            <person name="Brown D."/>
            <person name="John T."/>
            <person name="Oh Y."/>
            <person name="Young N."/>
            <person name="Fitzgerald M."/>
            <person name="Haas B.J."/>
            <person name="Zeng Q."/>
            <person name="Young S."/>
            <person name="Adiconis X."/>
            <person name="Fan L."/>
            <person name="Levin J.Z."/>
            <person name="Mitchell T.K."/>
            <person name="Okubara P.A."/>
            <person name="Farman M.L."/>
            <person name="Kohn L.M."/>
            <person name="Birren B."/>
            <person name="Ma L.-J."/>
            <person name="Dean R.A."/>
        </authorList>
    </citation>
    <scope>NUCLEOTIDE SEQUENCE</scope>
    <source>
        <strain evidence="10">ATCC 64411 / 73-15</strain>
    </source>
</reference>
<dbReference type="InterPro" id="IPR036318">
    <property type="entry name" value="FAD-bd_PCMH-like_sf"/>
</dbReference>
<feature type="region of interest" description="Disordered" evidence="7">
    <location>
        <begin position="22"/>
        <end position="47"/>
    </location>
</feature>
<evidence type="ECO:0000256" key="3">
    <source>
        <dbReference type="ARBA" id="ARBA00022692"/>
    </source>
</evidence>
<evidence type="ECO:0000256" key="5">
    <source>
        <dbReference type="ARBA" id="ARBA00023002"/>
    </source>
</evidence>
<evidence type="ECO:0000313" key="9">
    <source>
        <dbReference type="EMBL" id="KLU91027.1"/>
    </source>
</evidence>
<dbReference type="OrthoDB" id="415825at2759"/>
<keyword evidence="3" id="KW-0812">Transmembrane</keyword>
<dbReference type="EnsemblFungi" id="MAPG_09552T0">
    <property type="protein sequence ID" value="MAPG_09552T0"/>
    <property type="gene ID" value="MAPG_09552"/>
</dbReference>
<dbReference type="GO" id="GO:0050614">
    <property type="term" value="F:Delta24-sterol reductase activity"/>
    <property type="evidence" value="ECO:0007669"/>
    <property type="project" value="UniProtKB-EC"/>
</dbReference>
<keyword evidence="11" id="KW-1185">Reference proteome</keyword>
<dbReference type="Pfam" id="PF01565">
    <property type="entry name" value="FAD_binding_4"/>
    <property type="match status" value="1"/>
</dbReference>
<proteinExistence type="predicted"/>
<evidence type="ECO:0000313" key="11">
    <source>
        <dbReference type="Proteomes" id="UP000011715"/>
    </source>
</evidence>
<dbReference type="AlphaFoldDB" id="A0A0C4EA93"/>
<keyword evidence="6" id="KW-0472">Membrane</keyword>
<dbReference type="Proteomes" id="UP000011715">
    <property type="component" value="Unassembled WGS sequence"/>
</dbReference>
<comment type="subcellular location">
    <subcellularLocation>
        <location evidence="1">Membrane</location>
        <topology evidence="1">Single-pass membrane protein</topology>
    </subcellularLocation>
</comment>
<dbReference type="GO" id="GO:0000246">
    <property type="term" value="F:Delta24(24-1) sterol reductase activity"/>
    <property type="evidence" value="ECO:0007669"/>
    <property type="project" value="TreeGrafter"/>
</dbReference>
<dbReference type="eggNOG" id="KOG1262">
    <property type="taxonomic scope" value="Eukaryota"/>
</dbReference>
<dbReference type="EC" id="1.3.1.72" evidence="2"/>
<keyword evidence="4" id="KW-1133">Transmembrane helix</keyword>
<dbReference type="STRING" id="644358.A0A0C4EA93"/>
<evidence type="ECO:0000256" key="7">
    <source>
        <dbReference type="SAM" id="MobiDB-lite"/>
    </source>
</evidence>
<dbReference type="InterPro" id="IPR016166">
    <property type="entry name" value="FAD-bd_PCMH"/>
</dbReference>
<feature type="domain" description="FAD-binding PCMH-type" evidence="8">
    <location>
        <begin position="1"/>
        <end position="168"/>
    </location>
</feature>
<dbReference type="GO" id="GO:0008202">
    <property type="term" value="P:steroid metabolic process"/>
    <property type="evidence" value="ECO:0007669"/>
    <property type="project" value="TreeGrafter"/>
</dbReference>
<dbReference type="PROSITE" id="PS51387">
    <property type="entry name" value="FAD_PCMH"/>
    <property type="match status" value="1"/>
</dbReference>
<evidence type="ECO:0000256" key="4">
    <source>
        <dbReference type="ARBA" id="ARBA00022989"/>
    </source>
</evidence>
<sequence>MEAHNQAVAAIASRVRQFSERQQPFRIYHGSTNSTRRSDKRPDNTVDTSRLDHVLSVDVNGSGTVVAEPNVPMDALVAATLPHGLVPPVVMEFPGITVGGGFSGTSGESSSFRHGAFDATVVRIEIVLPTGEVAHASRTERPDLFWGAASAFGTLGVVTLLEVRLIAAKPFVELEYHLARSVADSVEQMRVETGRDDNDFVDGVVYSPDAVVICAGRMVDALPNGTSQRRFTRARDPWFYLHVEKHVLPRLRKPGPDGAAAKDYIPLTDYLFRYDRGGFWAARWAFQYFRTPFNRATRFALDPLMHTRVMYRALHKSGLSDFYMTQDVGVPLDKAPALAAWLVAEMPGIMPLWLCPLRLRRDGGPNAAHGLHSSFADPGACPDLLNFGIWGPLPSPSSSDGRKDVVRLNRALEAKVAELGGKKWLYAQAFYTEDEFWAHYDRASYDALRAKYGAAYLPSVYDKVKVDVEAEEAAARATRAARLKHRLFRVWPVRGLYGVYKALEGGDYLLQKTRRPAQASGK</sequence>
<evidence type="ECO:0000256" key="2">
    <source>
        <dbReference type="ARBA" id="ARBA00012405"/>
    </source>
</evidence>
<accession>A0A0C4EA93</accession>
<dbReference type="InterPro" id="IPR006094">
    <property type="entry name" value="Oxid_FAD_bind_N"/>
</dbReference>
<evidence type="ECO:0000256" key="1">
    <source>
        <dbReference type="ARBA" id="ARBA00004167"/>
    </source>
</evidence>
<dbReference type="PANTHER" id="PTHR10801:SF0">
    <property type="entry name" value="DELTA(24)-STEROL REDUCTASE"/>
    <property type="match status" value="1"/>
</dbReference>
<name>A0A0C4EA93_MAGP6</name>
<reference evidence="9" key="2">
    <citation type="submission" date="2010-05" db="EMBL/GenBank/DDBJ databases">
        <title>The Genome Sequence of Magnaporthe poae strain ATCC 64411.</title>
        <authorList>
            <consortium name="The Broad Institute Genome Sequencing Platform"/>
            <consortium name="Broad Institute Genome Sequencing Center for Infectious Disease"/>
            <person name="Ma L.-J."/>
            <person name="Dead R."/>
            <person name="Young S."/>
            <person name="Zeng Q."/>
            <person name="Koehrsen M."/>
            <person name="Alvarado L."/>
            <person name="Berlin A."/>
            <person name="Chapman S.B."/>
            <person name="Chen Z."/>
            <person name="Freedman E."/>
            <person name="Gellesch M."/>
            <person name="Goldberg J."/>
            <person name="Griggs A."/>
            <person name="Gujja S."/>
            <person name="Heilman E.R."/>
            <person name="Heiman D."/>
            <person name="Hepburn T."/>
            <person name="Howarth C."/>
            <person name="Jen D."/>
            <person name="Larson L."/>
            <person name="Mehta T."/>
            <person name="Neiman D."/>
            <person name="Pearson M."/>
            <person name="Roberts A."/>
            <person name="Saif S."/>
            <person name="Shea T."/>
            <person name="Shenoy N."/>
            <person name="Sisk P."/>
            <person name="Stolte C."/>
            <person name="Sykes S."/>
            <person name="Walk T."/>
            <person name="White J."/>
            <person name="Yandava C."/>
            <person name="Haas B."/>
            <person name="Nusbaum C."/>
            <person name="Birren B."/>
        </authorList>
    </citation>
    <scope>NUCLEOTIDE SEQUENCE</scope>
    <source>
        <strain evidence="9">ATCC 64411</strain>
    </source>
</reference>
<dbReference type="VEuPathDB" id="FungiDB:MAPG_09552"/>
<dbReference type="InterPro" id="IPR016169">
    <property type="entry name" value="FAD-bd_PCMH_sub2"/>
</dbReference>
<dbReference type="EMBL" id="GL876976">
    <property type="protein sequence ID" value="KLU91027.1"/>
    <property type="molecule type" value="Genomic_DNA"/>
</dbReference>
<dbReference type="Gene3D" id="3.30.465.10">
    <property type="match status" value="1"/>
</dbReference>
<evidence type="ECO:0000256" key="6">
    <source>
        <dbReference type="ARBA" id="ARBA00023136"/>
    </source>
</evidence>
<evidence type="ECO:0000313" key="10">
    <source>
        <dbReference type="EnsemblFungi" id="MAPG_09552T0"/>
    </source>
</evidence>